<sequence>MPYFYVLLGVVILTDFLDGFLARRLNQISDLGKLLDPIADGLALFAFSVILYIKYPDSIPLWFCVFYFCRQLLLLILSMVFLPRADSVYGSNIVGKWGVVFLTLGLGIYAINIQSLFSLVPFLIYIATALLFLSLLDYLRVFYILSTKK</sequence>
<feature type="transmembrane region" description="Helical" evidence="3">
    <location>
        <begin position="119"/>
        <end position="139"/>
    </location>
</feature>
<dbReference type="InterPro" id="IPR000462">
    <property type="entry name" value="CDP-OH_P_trans"/>
</dbReference>
<feature type="transmembrane region" description="Helical" evidence="3">
    <location>
        <begin position="94"/>
        <end position="113"/>
    </location>
</feature>
<keyword evidence="2" id="KW-0808">Transferase</keyword>
<evidence type="ECO:0008006" key="5">
    <source>
        <dbReference type="Google" id="ProtNLM"/>
    </source>
</evidence>
<dbReference type="InterPro" id="IPR048254">
    <property type="entry name" value="CDP_ALCOHOL_P_TRANSF_CS"/>
</dbReference>
<evidence type="ECO:0000256" key="1">
    <source>
        <dbReference type="ARBA" id="ARBA00010441"/>
    </source>
</evidence>
<keyword evidence="3" id="KW-0812">Transmembrane</keyword>
<keyword evidence="3" id="KW-1133">Transmembrane helix</keyword>
<comment type="similarity">
    <text evidence="1">Belongs to the CDP-alcohol phosphatidyltransferase class-I family.</text>
</comment>
<feature type="transmembrane region" description="Helical" evidence="3">
    <location>
        <begin position="34"/>
        <end position="53"/>
    </location>
</feature>
<feature type="transmembrane region" description="Helical" evidence="3">
    <location>
        <begin position="59"/>
        <end position="82"/>
    </location>
</feature>
<dbReference type="Gene3D" id="1.20.120.1760">
    <property type="match status" value="1"/>
</dbReference>
<dbReference type="PROSITE" id="PS00379">
    <property type="entry name" value="CDP_ALCOHOL_P_TRANSF"/>
    <property type="match status" value="1"/>
</dbReference>
<dbReference type="GO" id="GO:0008444">
    <property type="term" value="F:CDP-diacylglycerol-glycerol-3-phosphate 3-phosphatidyltransferase activity"/>
    <property type="evidence" value="ECO:0007669"/>
    <property type="project" value="InterPro"/>
</dbReference>
<dbReference type="AlphaFoldDB" id="A0A381R8W1"/>
<name>A0A381R8W1_9ZZZZ</name>
<evidence type="ECO:0000256" key="3">
    <source>
        <dbReference type="SAM" id="Phobius"/>
    </source>
</evidence>
<dbReference type="GO" id="GO:0008654">
    <property type="term" value="P:phospholipid biosynthetic process"/>
    <property type="evidence" value="ECO:0007669"/>
    <property type="project" value="InterPro"/>
</dbReference>
<dbReference type="GO" id="GO:0016020">
    <property type="term" value="C:membrane"/>
    <property type="evidence" value="ECO:0007669"/>
    <property type="project" value="InterPro"/>
</dbReference>
<dbReference type="Pfam" id="PF01066">
    <property type="entry name" value="CDP-OH_P_transf"/>
    <property type="match status" value="1"/>
</dbReference>
<dbReference type="InterPro" id="IPR004570">
    <property type="entry name" value="Phosphatidylglycerol_P_synth"/>
</dbReference>
<protein>
    <recommendedName>
        <fullName evidence="5">CDP-alcohol phosphatidyltransferase C-terminal domain-containing protein</fullName>
    </recommendedName>
</protein>
<dbReference type="EMBL" id="UINC01001716">
    <property type="protein sequence ID" value="SUZ87269.1"/>
    <property type="molecule type" value="Genomic_DNA"/>
</dbReference>
<evidence type="ECO:0000256" key="2">
    <source>
        <dbReference type="ARBA" id="ARBA00022679"/>
    </source>
</evidence>
<keyword evidence="3" id="KW-0472">Membrane</keyword>
<accession>A0A381R8W1</accession>
<dbReference type="InterPro" id="IPR043130">
    <property type="entry name" value="CDP-OH_PTrfase_TM_dom"/>
</dbReference>
<evidence type="ECO:0000313" key="4">
    <source>
        <dbReference type="EMBL" id="SUZ87269.1"/>
    </source>
</evidence>
<organism evidence="4">
    <name type="scientific">marine metagenome</name>
    <dbReference type="NCBI Taxonomy" id="408172"/>
    <lineage>
        <taxon>unclassified sequences</taxon>
        <taxon>metagenomes</taxon>
        <taxon>ecological metagenomes</taxon>
    </lineage>
</organism>
<proteinExistence type="inferred from homology"/>
<reference evidence="4" key="1">
    <citation type="submission" date="2018-05" db="EMBL/GenBank/DDBJ databases">
        <authorList>
            <person name="Lanie J.A."/>
            <person name="Ng W.-L."/>
            <person name="Kazmierczak K.M."/>
            <person name="Andrzejewski T.M."/>
            <person name="Davidsen T.M."/>
            <person name="Wayne K.J."/>
            <person name="Tettelin H."/>
            <person name="Glass J.I."/>
            <person name="Rusch D."/>
            <person name="Podicherti R."/>
            <person name="Tsui H.-C.T."/>
            <person name="Winkler M.E."/>
        </authorList>
    </citation>
    <scope>NUCLEOTIDE SEQUENCE</scope>
</reference>
<dbReference type="PIRSF" id="PIRSF000847">
    <property type="entry name" value="Phos_ph_gly_syn"/>
    <property type="match status" value="1"/>
</dbReference>
<feature type="transmembrane region" description="Helical" evidence="3">
    <location>
        <begin position="6"/>
        <end position="22"/>
    </location>
</feature>
<gene>
    <name evidence="4" type="ORF">METZ01_LOCUS40123</name>
</gene>